<protein>
    <recommendedName>
        <fullName evidence="4">YbjN domain-containing protein</fullName>
    </recommendedName>
</protein>
<gene>
    <name evidence="2" type="ORF">Thi970DRAFT_00537</name>
</gene>
<sequence>MKNHAFGVVLRAAILTAAFVTPAVAADSPTIIDANSLDAILGLAKGFGSAELDTDGVGDPMISGRTNGIKYGIYFYGCEEAKDCKDIQFVSGWTGVKLSLEKINEWNRTQRFGKAFIDEEGDPGVRFPVNIRYGVTSENMEDTIDWWAVIVKSFKEFMDENEGK</sequence>
<dbReference type="Proteomes" id="UP000002964">
    <property type="component" value="Unassembled WGS sequence"/>
</dbReference>
<dbReference type="HOGENOM" id="CLU_120483_0_0_6"/>
<feature type="signal peptide" evidence="1">
    <location>
        <begin position="1"/>
        <end position="25"/>
    </location>
</feature>
<organism evidence="2 3">
    <name type="scientific">Thiorhodovibrio frisius</name>
    <dbReference type="NCBI Taxonomy" id="631362"/>
    <lineage>
        <taxon>Bacteria</taxon>
        <taxon>Pseudomonadati</taxon>
        <taxon>Pseudomonadota</taxon>
        <taxon>Gammaproteobacteria</taxon>
        <taxon>Chromatiales</taxon>
        <taxon>Chromatiaceae</taxon>
        <taxon>Thiorhodovibrio</taxon>
    </lineage>
</organism>
<dbReference type="CDD" id="cd17511">
    <property type="entry name" value="YbjN_AmyR-like"/>
    <property type="match status" value="1"/>
</dbReference>
<keyword evidence="1" id="KW-0732">Signal</keyword>
<dbReference type="eggNOG" id="ENOG50333ZI">
    <property type="taxonomic scope" value="Bacteria"/>
</dbReference>
<evidence type="ECO:0008006" key="4">
    <source>
        <dbReference type="Google" id="ProtNLM"/>
    </source>
</evidence>
<evidence type="ECO:0000313" key="3">
    <source>
        <dbReference type="Proteomes" id="UP000002964"/>
    </source>
</evidence>
<proteinExistence type="predicted"/>
<reference evidence="2 3" key="2">
    <citation type="submission" date="2011-11" db="EMBL/GenBank/DDBJ databases">
        <authorList>
            <consortium name="US DOE Joint Genome Institute"/>
            <person name="Lucas S."/>
            <person name="Han J."/>
            <person name="Lapidus A."/>
            <person name="Cheng J.-F."/>
            <person name="Goodwin L."/>
            <person name="Pitluck S."/>
            <person name="Peters L."/>
            <person name="Ovchinnikova G."/>
            <person name="Zhang X."/>
            <person name="Detter J.C."/>
            <person name="Han C."/>
            <person name="Tapia R."/>
            <person name="Land M."/>
            <person name="Hauser L."/>
            <person name="Kyrpides N."/>
            <person name="Ivanova N."/>
            <person name="Pagani I."/>
            <person name="Vogl K."/>
            <person name="Liu Z."/>
            <person name="Overmann J."/>
            <person name="Frigaard N.-U."/>
            <person name="Bryant D."/>
            <person name="Woyke T."/>
        </authorList>
    </citation>
    <scope>NUCLEOTIDE SEQUENCE [LARGE SCALE GENOMIC DNA]</scope>
    <source>
        <strain evidence="2 3">970</strain>
    </source>
</reference>
<evidence type="ECO:0000256" key="1">
    <source>
        <dbReference type="SAM" id="SignalP"/>
    </source>
</evidence>
<keyword evidence="3" id="KW-1185">Reference proteome</keyword>
<accession>H8YWS2</accession>
<dbReference type="AlphaFoldDB" id="H8YWS2"/>
<feature type="chain" id="PRO_5003617993" description="YbjN domain-containing protein" evidence="1">
    <location>
        <begin position="26"/>
        <end position="164"/>
    </location>
</feature>
<dbReference type="RefSeq" id="WP_009146983.1">
    <property type="nucleotide sequence ID" value="NZ_CP121471.1"/>
</dbReference>
<evidence type="ECO:0000313" key="2">
    <source>
        <dbReference type="EMBL" id="EIC22898.1"/>
    </source>
</evidence>
<name>H8YWS2_9GAMM</name>
<reference evidence="3" key="1">
    <citation type="submission" date="2011-06" db="EMBL/GenBank/DDBJ databases">
        <authorList>
            <consortium name="US DOE Joint Genome Institute (JGI-PGF)"/>
            <person name="Lucas S."/>
            <person name="Han J."/>
            <person name="Lapidus A."/>
            <person name="Cheng J.-F."/>
            <person name="Goodwin L."/>
            <person name="Pitluck S."/>
            <person name="Peters L."/>
            <person name="Land M.L."/>
            <person name="Hauser L."/>
            <person name="Vogl K."/>
            <person name="Liu Z."/>
            <person name="Overmann J."/>
            <person name="Frigaard N.-U."/>
            <person name="Bryant D.A."/>
            <person name="Woyke T.J."/>
        </authorList>
    </citation>
    <scope>NUCLEOTIDE SEQUENCE [LARGE SCALE GENOMIC DNA]</scope>
    <source>
        <strain evidence="3">970</strain>
    </source>
</reference>
<dbReference type="OrthoDB" id="33037at2"/>
<dbReference type="InterPro" id="IPR019660">
    <property type="entry name" value="Put_sensory_transdc_reg_YbjN"/>
</dbReference>
<dbReference type="Pfam" id="PF10722">
    <property type="entry name" value="YbjN"/>
    <property type="match status" value="1"/>
</dbReference>
<dbReference type="STRING" id="631362.Thi970DRAFT_00537"/>
<dbReference type="EMBL" id="JH603168">
    <property type="protein sequence ID" value="EIC22898.1"/>
    <property type="molecule type" value="Genomic_DNA"/>
</dbReference>